<gene>
    <name evidence="1" type="ORF">Bca52824_058462</name>
</gene>
<protein>
    <submittedName>
        <fullName evidence="1">Uncharacterized protein</fullName>
    </submittedName>
</protein>
<proteinExistence type="predicted"/>
<sequence length="358" mass="38926">MPIGDEKAAAVQKSPSDFQDWVDFHYRDDVPLISSSGKCVDLVRQIRGGSRGMSDVDDLIFANDYLWIGCADAFVPMQLQGRMNNVIEKYDTALKKSLRLVAAKDAVLDKALRPSKSCIPLFGGTVPSSGLLYAEEGSKALRFVQPGPALADREATRIWRPESVEAPTAVPEMGSNLATAMGVVRPRSLFGSMISLLICHGFDAPPPTKESARPRVVAEGSRIISGRVSRGNYATVELGVRGEEQIDLPEGEGDEYPSVAARYCFSREKQFKQEVAGLKARVILESYLTLSPLVLESRFYDERVFSGFDLFGSNAGLNDAGTAVHLLTSRDSLSAVDPSASTANPPPRAFRRILPLTL</sequence>
<dbReference type="EMBL" id="JAAMPC010000012">
    <property type="protein sequence ID" value="KAG2275907.1"/>
    <property type="molecule type" value="Genomic_DNA"/>
</dbReference>
<comment type="caution">
    <text evidence="1">The sequence shown here is derived from an EMBL/GenBank/DDBJ whole genome shotgun (WGS) entry which is preliminary data.</text>
</comment>
<dbReference type="Proteomes" id="UP000886595">
    <property type="component" value="Unassembled WGS sequence"/>
</dbReference>
<dbReference type="AlphaFoldDB" id="A0A8X7QU09"/>
<evidence type="ECO:0000313" key="1">
    <source>
        <dbReference type="EMBL" id="KAG2275907.1"/>
    </source>
</evidence>
<name>A0A8X7QU09_BRACI</name>
<dbReference type="OrthoDB" id="10430364at2759"/>
<keyword evidence="2" id="KW-1185">Reference proteome</keyword>
<accession>A0A8X7QU09</accession>
<organism evidence="1 2">
    <name type="scientific">Brassica carinata</name>
    <name type="common">Ethiopian mustard</name>
    <name type="synonym">Abyssinian cabbage</name>
    <dbReference type="NCBI Taxonomy" id="52824"/>
    <lineage>
        <taxon>Eukaryota</taxon>
        <taxon>Viridiplantae</taxon>
        <taxon>Streptophyta</taxon>
        <taxon>Embryophyta</taxon>
        <taxon>Tracheophyta</taxon>
        <taxon>Spermatophyta</taxon>
        <taxon>Magnoliopsida</taxon>
        <taxon>eudicotyledons</taxon>
        <taxon>Gunneridae</taxon>
        <taxon>Pentapetalae</taxon>
        <taxon>rosids</taxon>
        <taxon>malvids</taxon>
        <taxon>Brassicales</taxon>
        <taxon>Brassicaceae</taxon>
        <taxon>Brassiceae</taxon>
        <taxon>Brassica</taxon>
    </lineage>
</organism>
<reference evidence="1 2" key="1">
    <citation type="submission" date="2020-02" db="EMBL/GenBank/DDBJ databases">
        <authorList>
            <person name="Ma Q."/>
            <person name="Huang Y."/>
            <person name="Song X."/>
            <person name="Pei D."/>
        </authorList>
    </citation>
    <scope>NUCLEOTIDE SEQUENCE [LARGE SCALE GENOMIC DNA]</scope>
    <source>
        <strain evidence="1">Sxm20200214</strain>
        <tissue evidence="1">Leaf</tissue>
    </source>
</reference>
<evidence type="ECO:0000313" key="2">
    <source>
        <dbReference type="Proteomes" id="UP000886595"/>
    </source>
</evidence>